<dbReference type="AlphaFoldDB" id="A0AAN7UGJ9"/>
<keyword evidence="1" id="KW-0560">Oxidoreductase</keyword>
<dbReference type="PANTHER" id="PTHR43625:SF78">
    <property type="entry name" value="PYRIDOXAL REDUCTASE-RELATED"/>
    <property type="match status" value="1"/>
</dbReference>
<feature type="domain" description="NADP-dependent oxidoreductase" evidence="2">
    <location>
        <begin position="10"/>
        <end position="84"/>
    </location>
</feature>
<dbReference type="PANTHER" id="PTHR43625">
    <property type="entry name" value="AFLATOXIN B1 ALDEHYDE REDUCTASE"/>
    <property type="match status" value="1"/>
</dbReference>
<proteinExistence type="predicted"/>
<protein>
    <recommendedName>
        <fullName evidence="2">NADP-dependent oxidoreductase domain-containing protein</fullName>
    </recommendedName>
</protein>
<dbReference type="Proteomes" id="UP001305414">
    <property type="component" value="Unassembled WGS sequence"/>
</dbReference>
<gene>
    <name evidence="3" type="ORF">RRF57_003969</name>
</gene>
<evidence type="ECO:0000256" key="1">
    <source>
        <dbReference type="ARBA" id="ARBA00023002"/>
    </source>
</evidence>
<accession>A0AAN7UGJ9</accession>
<dbReference type="InterPro" id="IPR036812">
    <property type="entry name" value="NAD(P)_OxRdtase_dom_sf"/>
</dbReference>
<comment type="caution">
    <text evidence="3">The sequence shown here is derived from an EMBL/GenBank/DDBJ whole genome shotgun (WGS) entry which is preliminary data.</text>
</comment>
<dbReference type="Pfam" id="PF00248">
    <property type="entry name" value="Aldo_ket_red"/>
    <property type="match status" value="1"/>
</dbReference>
<dbReference type="EMBL" id="JAWHQM010000008">
    <property type="protein sequence ID" value="KAK5628254.1"/>
    <property type="molecule type" value="Genomic_DNA"/>
</dbReference>
<dbReference type="InterPro" id="IPR050791">
    <property type="entry name" value="Aldo-Keto_reductase"/>
</dbReference>
<dbReference type="GO" id="GO:0016491">
    <property type="term" value="F:oxidoreductase activity"/>
    <property type="evidence" value="ECO:0007669"/>
    <property type="project" value="UniProtKB-KW"/>
</dbReference>
<dbReference type="SUPFAM" id="SSF51430">
    <property type="entry name" value="NAD(P)-linked oxidoreductase"/>
    <property type="match status" value="1"/>
</dbReference>
<organism evidence="3 4">
    <name type="scientific">Xylaria bambusicola</name>
    <dbReference type="NCBI Taxonomy" id="326684"/>
    <lineage>
        <taxon>Eukaryota</taxon>
        <taxon>Fungi</taxon>
        <taxon>Dikarya</taxon>
        <taxon>Ascomycota</taxon>
        <taxon>Pezizomycotina</taxon>
        <taxon>Sordariomycetes</taxon>
        <taxon>Xylariomycetidae</taxon>
        <taxon>Xylariales</taxon>
        <taxon>Xylariaceae</taxon>
        <taxon>Xylaria</taxon>
    </lineage>
</organism>
<dbReference type="GO" id="GO:0005737">
    <property type="term" value="C:cytoplasm"/>
    <property type="evidence" value="ECO:0007669"/>
    <property type="project" value="TreeGrafter"/>
</dbReference>
<dbReference type="Gene3D" id="3.20.20.100">
    <property type="entry name" value="NADP-dependent oxidoreductase domain"/>
    <property type="match status" value="1"/>
</dbReference>
<evidence type="ECO:0000259" key="2">
    <source>
        <dbReference type="Pfam" id="PF00248"/>
    </source>
</evidence>
<keyword evidence="4" id="KW-1185">Reference proteome</keyword>
<evidence type="ECO:0000313" key="3">
    <source>
        <dbReference type="EMBL" id="KAK5628254.1"/>
    </source>
</evidence>
<reference evidence="3 4" key="1">
    <citation type="submission" date="2023-10" db="EMBL/GenBank/DDBJ databases">
        <title>Draft genome sequence of Xylaria bambusicola isolate GMP-LS, the root and basal stem rot pathogen of sugarcane in Indonesia.</title>
        <authorList>
            <person name="Selvaraj P."/>
            <person name="Muralishankar V."/>
            <person name="Muruganantham S."/>
            <person name="Sp S."/>
            <person name="Haryani S."/>
            <person name="Lau K.J.X."/>
            <person name="Naqvi N.I."/>
        </authorList>
    </citation>
    <scope>NUCLEOTIDE SEQUENCE [LARGE SCALE GENOMIC DNA]</scope>
    <source>
        <strain evidence="3">GMP-LS</strain>
    </source>
</reference>
<evidence type="ECO:0000313" key="4">
    <source>
        <dbReference type="Proteomes" id="UP001305414"/>
    </source>
</evidence>
<sequence length="102" mass="11262">MPRFQPGGNFENNIKLVHEVEELAKKKGCTPAQLAISWVRALNGRPGLPTIIPIPGATRAERVRENCKVVELTNEEMNAIDQILNGFKPVGARYPDSVPIET</sequence>
<name>A0AAN7UGJ9_9PEZI</name>
<dbReference type="InterPro" id="IPR023210">
    <property type="entry name" value="NADP_OxRdtase_dom"/>
</dbReference>